<gene>
    <name evidence="2" type="ORF">KC19_10G023800</name>
</gene>
<protein>
    <submittedName>
        <fullName evidence="2">Uncharacterized protein</fullName>
    </submittedName>
</protein>
<feature type="chain" id="PRO_5035815337" evidence="1">
    <location>
        <begin position="25"/>
        <end position="54"/>
    </location>
</feature>
<reference evidence="2" key="1">
    <citation type="submission" date="2020-06" db="EMBL/GenBank/DDBJ databases">
        <title>WGS assembly of Ceratodon purpureus strain R40.</title>
        <authorList>
            <person name="Carey S.B."/>
            <person name="Jenkins J."/>
            <person name="Shu S."/>
            <person name="Lovell J.T."/>
            <person name="Sreedasyam A."/>
            <person name="Maumus F."/>
            <person name="Tiley G.P."/>
            <person name="Fernandez-Pozo N."/>
            <person name="Barry K."/>
            <person name="Chen C."/>
            <person name="Wang M."/>
            <person name="Lipzen A."/>
            <person name="Daum C."/>
            <person name="Saski C.A."/>
            <person name="Payton A.C."/>
            <person name="Mcbreen J.C."/>
            <person name="Conrad R.E."/>
            <person name="Kollar L.M."/>
            <person name="Olsson S."/>
            <person name="Huttunen S."/>
            <person name="Landis J.B."/>
            <person name="Wickett N.J."/>
            <person name="Johnson M.G."/>
            <person name="Rensing S.A."/>
            <person name="Grimwood J."/>
            <person name="Schmutz J."/>
            <person name="Mcdaniel S.F."/>
        </authorList>
    </citation>
    <scope>NUCLEOTIDE SEQUENCE</scope>
    <source>
        <strain evidence="2">R40</strain>
    </source>
</reference>
<keyword evidence="3" id="KW-1185">Reference proteome</keyword>
<dbReference type="AlphaFoldDB" id="A0A8T0GH77"/>
<keyword evidence="1" id="KW-0732">Signal</keyword>
<organism evidence="2 3">
    <name type="scientific">Ceratodon purpureus</name>
    <name type="common">Fire moss</name>
    <name type="synonym">Dicranum purpureum</name>
    <dbReference type="NCBI Taxonomy" id="3225"/>
    <lineage>
        <taxon>Eukaryota</taxon>
        <taxon>Viridiplantae</taxon>
        <taxon>Streptophyta</taxon>
        <taxon>Embryophyta</taxon>
        <taxon>Bryophyta</taxon>
        <taxon>Bryophytina</taxon>
        <taxon>Bryopsida</taxon>
        <taxon>Dicranidae</taxon>
        <taxon>Pseudoditrichales</taxon>
        <taxon>Ditrichaceae</taxon>
        <taxon>Ceratodon</taxon>
    </lineage>
</organism>
<feature type="signal peptide" evidence="1">
    <location>
        <begin position="1"/>
        <end position="24"/>
    </location>
</feature>
<dbReference type="Proteomes" id="UP000822688">
    <property type="component" value="Chromosome 10"/>
</dbReference>
<evidence type="ECO:0000313" key="2">
    <source>
        <dbReference type="EMBL" id="KAG0558383.1"/>
    </source>
</evidence>
<evidence type="ECO:0000313" key="3">
    <source>
        <dbReference type="Proteomes" id="UP000822688"/>
    </source>
</evidence>
<proteinExistence type="predicted"/>
<dbReference type="EMBL" id="CM026431">
    <property type="protein sequence ID" value="KAG0558383.1"/>
    <property type="molecule type" value="Genomic_DNA"/>
</dbReference>
<accession>A0A8T0GH77</accession>
<name>A0A8T0GH77_CERPU</name>
<evidence type="ECO:0000256" key="1">
    <source>
        <dbReference type="SAM" id="SignalP"/>
    </source>
</evidence>
<comment type="caution">
    <text evidence="2">The sequence shown here is derived from an EMBL/GenBank/DDBJ whole genome shotgun (WGS) entry which is preliminary data.</text>
</comment>
<sequence>MLHQGMLLLCCSGTLLWNIPCTWEKIMAVKAGITLRTKQYQYNLIPKISNHMEL</sequence>